<keyword evidence="1" id="KW-0862">Zinc</keyword>
<name>A0A067LXW6_BOTB1</name>
<dbReference type="PROSITE" id="PS50157">
    <property type="entry name" value="ZINC_FINGER_C2H2_2"/>
    <property type="match status" value="1"/>
</dbReference>
<proteinExistence type="predicted"/>
<dbReference type="InParanoid" id="A0A067LXW6"/>
<accession>A0A067LXW6</accession>
<dbReference type="OrthoDB" id="5803930at2759"/>
<evidence type="ECO:0000313" key="3">
    <source>
        <dbReference type="EMBL" id="KDQ07200.1"/>
    </source>
</evidence>
<protein>
    <recommendedName>
        <fullName evidence="2">C2H2-type domain-containing protein</fullName>
    </recommendedName>
</protein>
<evidence type="ECO:0000313" key="4">
    <source>
        <dbReference type="Proteomes" id="UP000027195"/>
    </source>
</evidence>
<dbReference type="HOGENOM" id="CLU_823848_0_0_1"/>
<dbReference type="EMBL" id="KL198113">
    <property type="protein sequence ID" value="KDQ07200.1"/>
    <property type="molecule type" value="Genomic_DNA"/>
</dbReference>
<reference evidence="4" key="1">
    <citation type="journal article" date="2014" name="Proc. Natl. Acad. Sci. U.S.A.">
        <title>Extensive sampling of basidiomycete genomes demonstrates inadequacy of the white-rot/brown-rot paradigm for wood decay fungi.</title>
        <authorList>
            <person name="Riley R."/>
            <person name="Salamov A.A."/>
            <person name="Brown D.W."/>
            <person name="Nagy L.G."/>
            <person name="Floudas D."/>
            <person name="Held B.W."/>
            <person name="Levasseur A."/>
            <person name="Lombard V."/>
            <person name="Morin E."/>
            <person name="Otillar R."/>
            <person name="Lindquist E.A."/>
            <person name="Sun H."/>
            <person name="LaButti K.M."/>
            <person name="Schmutz J."/>
            <person name="Jabbour D."/>
            <person name="Luo H."/>
            <person name="Baker S.E."/>
            <person name="Pisabarro A.G."/>
            <person name="Walton J.D."/>
            <person name="Blanchette R.A."/>
            <person name="Henrissat B."/>
            <person name="Martin F."/>
            <person name="Cullen D."/>
            <person name="Hibbett D.S."/>
            <person name="Grigoriev I.V."/>
        </authorList>
    </citation>
    <scope>NUCLEOTIDE SEQUENCE [LARGE SCALE GENOMIC DNA]</scope>
    <source>
        <strain evidence="4">FD-172 SS1</strain>
    </source>
</reference>
<feature type="domain" description="C2H2-type" evidence="2">
    <location>
        <begin position="18"/>
        <end position="48"/>
    </location>
</feature>
<dbReference type="AlphaFoldDB" id="A0A067LXW6"/>
<dbReference type="PROSITE" id="PS00028">
    <property type="entry name" value="ZINC_FINGER_C2H2_1"/>
    <property type="match status" value="1"/>
</dbReference>
<dbReference type="SMART" id="SM00355">
    <property type="entry name" value="ZnF_C2H2"/>
    <property type="match status" value="2"/>
</dbReference>
<dbReference type="GO" id="GO:0008270">
    <property type="term" value="F:zinc ion binding"/>
    <property type="evidence" value="ECO:0007669"/>
    <property type="project" value="UniProtKB-KW"/>
</dbReference>
<dbReference type="SUPFAM" id="SSF57667">
    <property type="entry name" value="beta-beta-alpha zinc fingers"/>
    <property type="match status" value="1"/>
</dbReference>
<sequence>MSSPPTPTTRKSATLKVYCCNYQDCNKAFKTNARLRRHVNDVHTQQFRYHCWCGFYSTQKENLACHQKIHRKVREVGLPTYPAPRNSPINAIRRASAAVGSTFGTLRTFDFSSARILDESRHNPVQTNADRPHLSPSRIPLLPHFEEGHRILSNDLDTCTAAHHVPQPSTESTHQCDFSCVPVDGNVNLDPQEWRSNQHSFTLPSYAGNSNHYPLFGLADHNDSTSTAGLRTDNPMSQYMTSALLPPLNISQPHTPQASSLYSQYSPDPPPLDDFDLYSPGIFSHSFFPANTLDPALLLSHMSSIVSCSSADFGGLYSYSNTYTPTSPDTHNANCPH</sequence>
<dbReference type="Proteomes" id="UP000027195">
    <property type="component" value="Unassembled WGS sequence"/>
</dbReference>
<gene>
    <name evidence="3" type="ORF">BOTBODRAFT_60172</name>
</gene>
<evidence type="ECO:0000259" key="2">
    <source>
        <dbReference type="PROSITE" id="PS50157"/>
    </source>
</evidence>
<dbReference type="Gene3D" id="3.30.160.60">
    <property type="entry name" value="Classic Zinc Finger"/>
    <property type="match status" value="1"/>
</dbReference>
<keyword evidence="1" id="KW-0863">Zinc-finger</keyword>
<organism evidence="3 4">
    <name type="scientific">Botryobasidium botryosum (strain FD-172 SS1)</name>
    <dbReference type="NCBI Taxonomy" id="930990"/>
    <lineage>
        <taxon>Eukaryota</taxon>
        <taxon>Fungi</taxon>
        <taxon>Dikarya</taxon>
        <taxon>Basidiomycota</taxon>
        <taxon>Agaricomycotina</taxon>
        <taxon>Agaricomycetes</taxon>
        <taxon>Cantharellales</taxon>
        <taxon>Botryobasidiaceae</taxon>
        <taxon>Botryobasidium</taxon>
    </lineage>
</organism>
<keyword evidence="1" id="KW-0479">Metal-binding</keyword>
<dbReference type="InterPro" id="IPR036236">
    <property type="entry name" value="Znf_C2H2_sf"/>
</dbReference>
<evidence type="ECO:0000256" key="1">
    <source>
        <dbReference type="PROSITE-ProRule" id="PRU00042"/>
    </source>
</evidence>
<dbReference type="InterPro" id="IPR013087">
    <property type="entry name" value="Znf_C2H2_type"/>
</dbReference>
<keyword evidence="4" id="KW-1185">Reference proteome</keyword>